<dbReference type="InterPro" id="IPR011008">
    <property type="entry name" value="Dimeric_a/b-barrel"/>
</dbReference>
<keyword evidence="3" id="KW-1185">Reference proteome</keyword>
<evidence type="ECO:0000313" key="3">
    <source>
        <dbReference type="Proteomes" id="UP001500967"/>
    </source>
</evidence>
<proteinExistence type="predicted"/>
<sequence>MSPTDEIIHLVLVEWRAGMPAASAEANTLVQRHLAPLPFVRETRSGASVSPEGLENGFEWALVIRFPNRDALETYLPHPEHLVVAEYLRAHAGRVVVFDLPAT</sequence>
<organism evidence="2 3">
    <name type="scientific">Cryptosporangium japonicum</name>
    <dbReference type="NCBI Taxonomy" id="80872"/>
    <lineage>
        <taxon>Bacteria</taxon>
        <taxon>Bacillati</taxon>
        <taxon>Actinomycetota</taxon>
        <taxon>Actinomycetes</taxon>
        <taxon>Cryptosporangiales</taxon>
        <taxon>Cryptosporangiaceae</taxon>
        <taxon>Cryptosporangium</taxon>
    </lineage>
</organism>
<evidence type="ECO:0000313" key="2">
    <source>
        <dbReference type="EMBL" id="GAA0268472.1"/>
    </source>
</evidence>
<gene>
    <name evidence="2" type="ORF">GCM10009539_64400</name>
</gene>
<dbReference type="InterPro" id="IPR013097">
    <property type="entry name" value="Dabb"/>
</dbReference>
<evidence type="ECO:0000259" key="1">
    <source>
        <dbReference type="PROSITE" id="PS51502"/>
    </source>
</evidence>
<dbReference type="SMART" id="SM00886">
    <property type="entry name" value="Dabb"/>
    <property type="match status" value="1"/>
</dbReference>
<dbReference type="Gene3D" id="3.30.70.100">
    <property type="match status" value="1"/>
</dbReference>
<reference evidence="3" key="1">
    <citation type="journal article" date="2019" name="Int. J. Syst. Evol. Microbiol.">
        <title>The Global Catalogue of Microorganisms (GCM) 10K type strain sequencing project: providing services to taxonomists for standard genome sequencing and annotation.</title>
        <authorList>
            <consortium name="The Broad Institute Genomics Platform"/>
            <consortium name="The Broad Institute Genome Sequencing Center for Infectious Disease"/>
            <person name="Wu L."/>
            <person name="Ma J."/>
        </authorList>
    </citation>
    <scope>NUCLEOTIDE SEQUENCE [LARGE SCALE GENOMIC DNA]</scope>
    <source>
        <strain evidence="3">JCM 10425</strain>
    </source>
</reference>
<dbReference type="SUPFAM" id="SSF54909">
    <property type="entry name" value="Dimeric alpha+beta barrel"/>
    <property type="match status" value="1"/>
</dbReference>
<dbReference type="EMBL" id="BAAAGX010000028">
    <property type="protein sequence ID" value="GAA0268472.1"/>
    <property type="molecule type" value="Genomic_DNA"/>
</dbReference>
<dbReference type="RefSeq" id="WP_344652695.1">
    <property type="nucleotide sequence ID" value="NZ_BAAAGX010000028.1"/>
</dbReference>
<dbReference type="Pfam" id="PF07876">
    <property type="entry name" value="Dabb"/>
    <property type="match status" value="1"/>
</dbReference>
<dbReference type="Proteomes" id="UP001500967">
    <property type="component" value="Unassembled WGS sequence"/>
</dbReference>
<comment type="caution">
    <text evidence="2">The sequence shown here is derived from an EMBL/GenBank/DDBJ whole genome shotgun (WGS) entry which is preliminary data.</text>
</comment>
<protein>
    <recommendedName>
        <fullName evidence="1">Stress-response A/B barrel domain-containing protein</fullName>
    </recommendedName>
</protein>
<feature type="domain" description="Stress-response A/B barrel" evidence="1">
    <location>
        <begin position="7"/>
        <end position="100"/>
    </location>
</feature>
<dbReference type="PROSITE" id="PS51502">
    <property type="entry name" value="S_R_A_B_BARREL"/>
    <property type="match status" value="1"/>
</dbReference>
<name>A0ABP3ELL9_9ACTN</name>
<accession>A0ABP3ELL9</accession>